<accession>A0A0R0FB18</accession>
<dbReference type="Gramene" id="KRH03473">
    <property type="protein sequence ID" value="KRH03473"/>
    <property type="gene ID" value="GLYMA_17G099700"/>
</dbReference>
<dbReference type="EMBL" id="CM000850">
    <property type="protein sequence ID" value="KRH03473.1"/>
    <property type="molecule type" value="Genomic_DNA"/>
</dbReference>
<dbReference type="EnsemblPlants" id="KRH03473">
    <property type="protein sequence ID" value="KRH03473"/>
    <property type="gene ID" value="GLYMA_17G099700"/>
</dbReference>
<evidence type="ECO:0000256" key="1">
    <source>
        <dbReference type="SAM" id="Phobius"/>
    </source>
</evidence>
<keyword evidence="1" id="KW-0472">Membrane</keyword>
<dbReference type="InParanoid" id="A0A0R0FB18"/>
<dbReference type="SMR" id="A0A0R0FB18"/>
<dbReference type="Proteomes" id="UP000008827">
    <property type="component" value="Chromosome 17"/>
</dbReference>
<keyword evidence="1" id="KW-0812">Transmembrane</keyword>
<reference evidence="3" key="2">
    <citation type="submission" date="2018-02" db="UniProtKB">
        <authorList>
            <consortium name="EnsemblPlants"/>
        </authorList>
    </citation>
    <scope>IDENTIFICATION</scope>
    <source>
        <strain evidence="3">Williams 82</strain>
    </source>
</reference>
<protein>
    <submittedName>
        <fullName evidence="2 3">Uncharacterized protein</fullName>
    </submittedName>
</protein>
<evidence type="ECO:0000313" key="4">
    <source>
        <dbReference type="Proteomes" id="UP000008827"/>
    </source>
</evidence>
<proteinExistence type="predicted"/>
<organism evidence="2">
    <name type="scientific">Glycine max</name>
    <name type="common">Soybean</name>
    <name type="synonym">Glycine hispida</name>
    <dbReference type="NCBI Taxonomy" id="3847"/>
    <lineage>
        <taxon>Eukaryota</taxon>
        <taxon>Viridiplantae</taxon>
        <taxon>Streptophyta</taxon>
        <taxon>Embryophyta</taxon>
        <taxon>Tracheophyta</taxon>
        <taxon>Spermatophyta</taxon>
        <taxon>Magnoliopsida</taxon>
        <taxon>eudicotyledons</taxon>
        <taxon>Gunneridae</taxon>
        <taxon>Pentapetalae</taxon>
        <taxon>rosids</taxon>
        <taxon>fabids</taxon>
        <taxon>Fabales</taxon>
        <taxon>Fabaceae</taxon>
        <taxon>Papilionoideae</taxon>
        <taxon>50 kb inversion clade</taxon>
        <taxon>NPAAA clade</taxon>
        <taxon>indigoferoid/millettioid clade</taxon>
        <taxon>Phaseoleae</taxon>
        <taxon>Glycine</taxon>
        <taxon>Glycine subgen. Soja</taxon>
    </lineage>
</organism>
<evidence type="ECO:0000313" key="3">
    <source>
        <dbReference type="EnsemblPlants" id="KRH03473"/>
    </source>
</evidence>
<sequence length="63" mass="7703">MHGRIKWELLEERTYIRTEGPVDKSFFNKFWSTLASYFALLCLSYYLSWCYHGQKIRQTVIYN</sequence>
<name>A0A0R0FB18_SOYBN</name>
<keyword evidence="4" id="KW-1185">Reference proteome</keyword>
<reference evidence="2" key="3">
    <citation type="submission" date="2018-07" db="EMBL/GenBank/DDBJ databases">
        <title>WGS assembly of Glycine max.</title>
        <authorList>
            <person name="Schmutz J."/>
            <person name="Cannon S."/>
            <person name="Schlueter J."/>
            <person name="Ma J."/>
            <person name="Mitros T."/>
            <person name="Nelson W."/>
            <person name="Hyten D."/>
            <person name="Song Q."/>
            <person name="Thelen J."/>
            <person name="Cheng J."/>
            <person name="Xu D."/>
            <person name="Hellsten U."/>
            <person name="May G."/>
            <person name="Yu Y."/>
            <person name="Sakurai T."/>
            <person name="Umezawa T."/>
            <person name="Bhattacharyya M."/>
            <person name="Sandhu D."/>
            <person name="Valliyodan B."/>
            <person name="Lindquist E."/>
            <person name="Peto M."/>
            <person name="Grant D."/>
            <person name="Shu S."/>
            <person name="Goodstein D."/>
            <person name="Barry K."/>
            <person name="Futrell-Griggs M."/>
            <person name="Abernathy B."/>
            <person name="Du J."/>
            <person name="Tian Z."/>
            <person name="Zhu L."/>
            <person name="Gill N."/>
            <person name="Joshi T."/>
            <person name="Libault M."/>
            <person name="Sethuraman A."/>
            <person name="Zhang X."/>
            <person name="Shinozaki K."/>
            <person name="Nguyen H."/>
            <person name="Wing R."/>
            <person name="Cregan P."/>
            <person name="Specht J."/>
            <person name="Grimwood J."/>
            <person name="Rokhsar D."/>
            <person name="Stacey G."/>
            <person name="Shoemaker R."/>
            <person name="Jackson S."/>
        </authorList>
    </citation>
    <scope>NUCLEOTIDE SEQUENCE</scope>
    <source>
        <tissue evidence="2">Callus</tissue>
    </source>
</reference>
<feature type="transmembrane region" description="Helical" evidence="1">
    <location>
        <begin position="30"/>
        <end position="48"/>
    </location>
</feature>
<evidence type="ECO:0000313" key="2">
    <source>
        <dbReference type="EMBL" id="KRH03473.1"/>
    </source>
</evidence>
<gene>
    <name evidence="2" type="ORF">GLYMA_17G099700</name>
</gene>
<keyword evidence="1" id="KW-1133">Transmembrane helix</keyword>
<dbReference type="AlphaFoldDB" id="A0A0R0FB18"/>
<reference evidence="2 3" key="1">
    <citation type="journal article" date="2010" name="Nature">
        <title>Genome sequence of the palaeopolyploid soybean.</title>
        <authorList>
            <person name="Schmutz J."/>
            <person name="Cannon S.B."/>
            <person name="Schlueter J."/>
            <person name="Ma J."/>
            <person name="Mitros T."/>
            <person name="Nelson W."/>
            <person name="Hyten D.L."/>
            <person name="Song Q."/>
            <person name="Thelen J.J."/>
            <person name="Cheng J."/>
            <person name="Xu D."/>
            <person name="Hellsten U."/>
            <person name="May G.D."/>
            <person name="Yu Y."/>
            <person name="Sakurai T."/>
            <person name="Umezawa T."/>
            <person name="Bhattacharyya M.K."/>
            <person name="Sandhu D."/>
            <person name="Valliyodan B."/>
            <person name="Lindquist E."/>
            <person name="Peto M."/>
            <person name="Grant D."/>
            <person name="Shu S."/>
            <person name="Goodstein D."/>
            <person name="Barry K."/>
            <person name="Futrell-Griggs M."/>
            <person name="Abernathy B."/>
            <person name="Du J."/>
            <person name="Tian Z."/>
            <person name="Zhu L."/>
            <person name="Gill N."/>
            <person name="Joshi T."/>
            <person name="Libault M."/>
            <person name="Sethuraman A."/>
            <person name="Zhang X.-C."/>
            <person name="Shinozaki K."/>
            <person name="Nguyen H.T."/>
            <person name="Wing R.A."/>
            <person name="Cregan P."/>
            <person name="Specht J."/>
            <person name="Grimwood J."/>
            <person name="Rokhsar D."/>
            <person name="Stacey G."/>
            <person name="Shoemaker R.C."/>
            <person name="Jackson S.A."/>
        </authorList>
    </citation>
    <scope>NUCLEOTIDE SEQUENCE</scope>
    <source>
        <strain evidence="3">cv. Williams 82</strain>
        <tissue evidence="2">Callus</tissue>
    </source>
</reference>